<dbReference type="Proteomes" id="UP000192477">
    <property type="component" value="Unassembled WGS sequence"/>
</dbReference>
<dbReference type="AlphaFoldDB" id="A0A1V8YAI0"/>
<evidence type="ECO:0000313" key="4">
    <source>
        <dbReference type="Proteomes" id="UP000192477"/>
    </source>
</evidence>
<dbReference type="PANTHER" id="PTHR42976">
    <property type="entry name" value="BIFUNCTIONAL CHITINASE/LYSOZYME-RELATED"/>
    <property type="match status" value="1"/>
</dbReference>
<feature type="domain" description="Ig-like" evidence="2">
    <location>
        <begin position="499"/>
        <end position="570"/>
    </location>
</feature>
<comment type="caution">
    <text evidence="3">The sequence shown here is derived from an EMBL/GenBank/DDBJ whole genome shotgun (WGS) entry which is preliminary data.</text>
</comment>
<proteinExistence type="predicted"/>
<organism evidence="3 4">
    <name type="scientific">Enterococcus villorum</name>
    <dbReference type="NCBI Taxonomy" id="112904"/>
    <lineage>
        <taxon>Bacteria</taxon>
        <taxon>Bacillati</taxon>
        <taxon>Bacillota</taxon>
        <taxon>Bacilli</taxon>
        <taxon>Lactobacillales</taxon>
        <taxon>Enterococcaceae</taxon>
        <taxon>Enterococcus</taxon>
    </lineage>
</organism>
<name>A0A1V8YAI0_9ENTE</name>
<dbReference type="Pfam" id="PF03272">
    <property type="entry name" value="Mucin_bdg"/>
    <property type="match status" value="1"/>
</dbReference>
<dbReference type="InterPro" id="IPR004954">
    <property type="entry name" value="Mucin-bd"/>
</dbReference>
<dbReference type="PANTHER" id="PTHR42976:SF1">
    <property type="entry name" value="GH18 DOMAIN-CONTAINING PROTEIN-RELATED"/>
    <property type="match status" value="1"/>
</dbReference>
<dbReference type="InterPro" id="IPR013783">
    <property type="entry name" value="Ig-like_fold"/>
</dbReference>
<dbReference type="InterPro" id="IPR052750">
    <property type="entry name" value="GH18_Chitinase"/>
</dbReference>
<protein>
    <submittedName>
        <fullName evidence="3">Uncharacterized protein</fullName>
    </submittedName>
</protein>
<dbReference type="Gene3D" id="2.60.40.10">
    <property type="entry name" value="Immunoglobulins"/>
    <property type="match status" value="1"/>
</dbReference>
<feature type="domain" description="Putative mucin/carbohydrate-binding" evidence="1">
    <location>
        <begin position="596"/>
        <end position="714"/>
    </location>
</feature>
<dbReference type="OrthoDB" id="2323731at2"/>
<evidence type="ECO:0000259" key="2">
    <source>
        <dbReference type="Pfam" id="PF07523"/>
    </source>
</evidence>
<gene>
    <name evidence="3" type="ORF">BH747_09890</name>
</gene>
<reference evidence="3 4" key="1">
    <citation type="journal article" date="2017" name="BMC Microbiol.">
        <title>Comparative genomics of Enterococcus spp. isolated from bovine feces.</title>
        <authorList>
            <person name="Beukers A.G."/>
            <person name="Zaheer R."/>
            <person name="Goji N."/>
            <person name="Amoako K.K."/>
            <person name="Chaves A.V."/>
            <person name="Ward M.P."/>
            <person name="McAllister T.A."/>
        </authorList>
    </citation>
    <scope>NUCLEOTIDE SEQUENCE [LARGE SCALE GENOMIC DNA]</scope>
    <source>
        <strain evidence="3 4">F1129D 143</strain>
    </source>
</reference>
<dbReference type="Pfam" id="PF07523">
    <property type="entry name" value="Big_3"/>
    <property type="match status" value="1"/>
</dbReference>
<accession>A0A1V8YAI0</accession>
<sequence length="720" mass="81761">MFNKKVVKKLVIALVCTTGLNSFIFTSEGVFANQPLEKQVLANKKLNVIWPNDYEYIGRNDEIHWPKWSELEEIDYDTHDITGAQVQHNNIIYRSEWHKKKQYDVEPGTSSVENTGWRPVGKVERHRLSTGEIVFKSVILNPGIPYNPLKSISKPIKANYEEYGNVDAGQGNREWPENVFVPFVDTSLWYNSEEEYGLYPIFKELKNSSVKFINIGSIVASPHTPWMGSFAGKNDIDGFGVDGTIVENFSKQMKAFREHGGDIMFTFGGNGQNHLYEEKDSETVDRYVEAIQGYNLTHLNFAFEEKDLNNLDAWKFNNDALVSVKNRMREEMPKIWVTMPATKEGISEKAQSLIKDLLNKGVDIQGVNIIAKDYGVGQIDDYYKIIVESSEALKTQIKDIYKSIGDSLTDVDAYQKIGLTPHIGKSEATGEIFNQKDAYQLREYVENKNIGLLSMSSLNRDNNLDEEGKNTGITQEQAYEFSHIFSGFNDYKNNQTSIQTKDITLFVGESWDNKLGFVSATDEEGKSVTWGSPNITVDGTVDTNKAGTYDLTYTYRGKTKEVKSTMTVTVIENNKQIISIGGQGISSNKDTHKSGFARLSLEVENKQLSLVKNSDYQFHWYSWPQNKYASVKVTDEQGKILFDQTWGPKEKVEGNGYQKFGIFKQFNLQEGSKVEIFHAEGNYHRFSTSDNDELKTKLGKTGNTYIYTMQEKGLVLTEVK</sequence>
<dbReference type="Gene3D" id="3.20.20.80">
    <property type="entry name" value="Glycosidases"/>
    <property type="match status" value="1"/>
</dbReference>
<dbReference type="EMBL" id="MJEA01000010">
    <property type="protein sequence ID" value="OQO69572.1"/>
    <property type="molecule type" value="Genomic_DNA"/>
</dbReference>
<dbReference type="STRING" id="112904.BH747_09890"/>
<evidence type="ECO:0000259" key="1">
    <source>
        <dbReference type="Pfam" id="PF03272"/>
    </source>
</evidence>
<dbReference type="InterPro" id="IPR022038">
    <property type="entry name" value="Ig-like_bact"/>
</dbReference>
<evidence type="ECO:0000313" key="3">
    <source>
        <dbReference type="EMBL" id="OQO69572.1"/>
    </source>
</evidence>